<name>A0A848KYH5_9ACTN</name>
<dbReference type="RefSeq" id="WP_170195928.1">
    <property type="nucleotide sequence ID" value="NZ_JABBNB010000023.1"/>
</dbReference>
<dbReference type="PANTHER" id="PTHR43586">
    <property type="entry name" value="CYSTEINE DESULFURASE"/>
    <property type="match status" value="1"/>
</dbReference>
<dbReference type="Proteomes" id="UP000550729">
    <property type="component" value="Unassembled WGS sequence"/>
</dbReference>
<evidence type="ECO:0000313" key="4">
    <source>
        <dbReference type="EMBL" id="NMO03419.1"/>
    </source>
</evidence>
<protein>
    <submittedName>
        <fullName evidence="4">Aminotransferase class V-fold PLP-dependent enzyme</fullName>
    </submittedName>
</protein>
<proteinExistence type="predicted"/>
<keyword evidence="4" id="KW-0032">Aminotransferase</keyword>
<dbReference type="SUPFAM" id="SSF53383">
    <property type="entry name" value="PLP-dependent transferases"/>
    <property type="match status" value="1"/>
</dbReference>
<dbReference type="InterPro" id="IPR000192">
    <property type="entry name" value="Aminotrans_V_dom"/>
</dbReference>
<evidence type="ECO:0000259" key="3">
    <source>
        <dbReference type="Pfam" id="PF00266"/>
    </source>
</evidence>
<gene>
    <name evidence="4" type="ORF">HH308_19575</name>
</gene>
<comment type="caution">
    <text evidence="4">The sequence shown here is derived from an EMBL/GenBank/DDBJ whole genome shotgun (WGS) entry which is preliminary data.</text>
</comment>
<feature type="domain" description="Aminotransferase class V" evidence="3">
    <location>
        <begin position="22"/>
        <end position="359"/>
    </location>
</feature>
<dbReference type="GO" id="GO:0008483">
    <property type="term" value="F:transaminase activity"/>
    <property type="evidence" value="ECO:0007669"/>
    <property type="project" value="UniProtKB-KW"/>
</dbReference>
<dbReference type="InterPro" id="IPR015424">
    <property type="entry name" value="PyrdxlP-dep_Trfase"/>
</dbReference>
<keyword evidence="4" id="KW-0808">Transferase</keyword>
<dbReference type="EMBL" id="JABBNB010000023">
    <property type="protein sequence ID" value="NMO03419.1"/>
    <property type="molecule type" value="Genomic_DNA"/>
</dbReference>
<dbReference type="InterPro" id="IPR015421">
    <property type="entry name" value="PyrdxlP-dep_Trfase_major"/>
</dbReference>
<sequence>MFISELGERWHAARIDPTITHLDSASAGRSSNSVIETITEHLWRESKRGSYVALDDVYNELLDGRNALAALLGTTGDRIVYRDSARAALRSLLSAWNLPIATTVWVAKNEFGANLIEFERRGFAVRTLPDADVYGRVDVDALENMLQFEQPQFIHVCYIGSASGVVQPVAKIVDVAHHAGVPVVVDMAQAVGHVPTVTGADFAYGTSRKWLTGPRGVGFVAVQEKSLRPLALADLEVGTDAGYIAGRLGLGRAVAELTTIGAAKVYGELADVGRATRERMHGIGSWEVVEPLDEASALVTLAPPPGWQAGDVAAAAAHLRNTGVLVTAAHAQRAPLAMENSVLRLSPHLDVTREQLDRVANELRTMGY</sequence>
<dbReference type="InterPro" id="IPR015422">
    <property type="entry name" value="PyrdxlP-dep_Trfase_small"/>
</dbReference>
<evidence type="ECO:0000313" key="5">
    <source>
        <dbReference type="Proteomes" id="UP000550729"/>
    </source>
</evidence>
<dbReference type="Pfam" id="PF00266">
    <property type="entry name" value="Aminotran_5"/>
    <property type="match status" value="1"/>
</dbReference>
<dbReference type="PANTHER" id="PTHR43586:SF8">
    <property type="entry name" value="CYSTEINE DESULFURASE 1, CHLOROPLASTIC"/>
    <property type="match status" value="1"/>
</dbReference>
<dbReference type="Gene3D" id="3.90.1150.10">
    <property type="entry name" value="Aspartate Aminotransferase, domain 1"/>
    <property type="match status" value="1"/>
</dbReference>
<dbReference type="Gene3D" id="3.40.640.10">
    <property type="entry name" value="Type I PLP-dependent aspartate aminotransferase-like (Major domain)"/>
    <property type="match status" value="1"/>
</dbReference>
<dbReference type="AlphaFoldDB" id="A0A848KYH5"/>
<evidence type="ECO:0000256" key="1">
    <source>
        <dbReference type="ARBA" id="ARBA00001933"/>
    </source>
</evidence>
<evidence type="ECO:0000256" key="2">
    <source>
        <dbReference type="ARBA" id="ARBA00022898"/>
    </source>
</evidence>
<keyword evidence="5" id="KW-1185">Reference proteome</keyword>
<accession>A0A848KYH5</accession>
<comment type="cofactor">
    <cofactor evidence="1">
        <name>pyridoxal 5'-phosphate</name>
        <dbReference type="ChEBI" id="CHEBI:597326"/>
    </cofactor>
</comment>
<keyword evidence="2" id="KW-0663">Pyridoxal phosphate</keyword>
<reference evidence="4 5" key="1">
    <citation type="submission" date="2020-04" db="EMBL/GenBank/DDBJ databases">
        <title>Gordonia sp. nov. TBRC 11910.</title>
        <authorList>
            <person name="Suriyachadkun C."/>
        </authorList>
    </citation>
    <scope>NUCLEOTIDE SEQUENCE [LARGE SCALE GENOMIC DNA]</scope>
    <source>
        <strain evidence="4 5">TBRC 11910</strain>
    </source>
</reference>
<organism evidence="4 5">
    <name type="scientific">Gordonia asplenii</name>
    <dbReference type="NCBI Taxonomy" id="2725283"/>
    <lineage>
        <taxon>Bacteria</taxon>
        <taxon>Bacillati</taxon>
        <taxon>Actinomycetota</taxon>
        <taxon>Actinomycetes</taxon>
        <taxon>Mycobacteriales</taxon>
        <taxon>Gordoniaceae</taxon>
        <taxon>Gordonia</taxon>
    </lineage>
</organism>